<gene>
    <name evidence="1" type="ORF">BCR44DRAFT_1439003</name>
</gene>
<reference evidence="1 2" key="1">
    <citation type="submission" date="2016-07" db="EMBL/GenBank/DDBJ databases">
        <title>Pervasive Adenine N6-methylation of Active Genes in Fungi.</title>
        <authorList>
            <consortium name="DOE Joint Genome Institute"/>
            <person name="Mondo S.J."/>
            <person name="Dannebaum R.O."/>
            <person name="Kuo R.C."/>
            <person name="Labutti K."/>
            <person name="Haridas S."/>
            <person name="Kuo A."/>
            <person name="Salamov A."/>
            <person name="Ahrendt S.R."/>
            <person name="Lipzen A."/>
            <person name="Sullivan W."/>
            <person name="Andreopoulos W.B."/>
            <person name="Clum A."/>
            <person name="Lindquist E."/>
            <person name="Daum C."/>
            <person name="Ramamoorthy G.K."/>
            <person name="Gryganskyi A."/>
            <person name="Culley D."/>
            <person name="Magnuson J.K."/>
            <person name="James T.Y."/>
            <person name="O'Malley M.A."/>
            <person name="Stajich J.E."/>
            <person name="Spatafora J.W."/>
            <person name="Visel A."/>
            <person name="Grigoriev I.V."/>
        </authorList>
    </citation>
    <scope>NUCLEOTIDE SEQUENCE [LARGE SCALE GENOMIC DNA]</scope>
    <source>
        <strain evidence="1 2">PL171</strain>
    </source>
</reference>
<evidence type="ECO:0000313" key="1">
    <source>
        <dbReference type="EMBL" id="ORZ33045.1"/>
    </source>
</evidence>
<proteinExistence type="predicted"/>
<dbReference type="AlphaFoldDB" id="A0A1Y2HES5"/>
<organism evidence="1 2">
    <name type="scientific">Catenaria anguillulae PL171</name>
    <dbReference type="NCBI Taxonomy" id="765915"/>
    <lineage>
        <taxon>Eukaryota</taxon>
        <taxon>Fungi</taxon>
        <taxon>Fungi incertae sedis</taxon>
        <taxon>Blastocladiomycota</taxon>
        <taxon>Blastocladiomycetes</taxon>
        <taxon>Blastocladiales</taxon>
        <taxon>Catenariaceae</taxon>
        <taxon>Catenaria</taxon>
    </lineage>
</organism>
<accession>A0A1Y2HES5</accession>
<sequence>MPTMPLPLRPWLLQSPSPRPQSLLHSSSVTAGLTILRQPLHCLPSPFLIISHYPPRACHSVTAHSQQHLFHSSSILGDERRLRQRLRLRPELDHPRQNRNPKRMTMSTKHHVHLRHLPHRPHRPPPTAPSLHSCPHLLFPPPRNCLTLWQRQPRPFAHGSCGQCTWRCSCWTIPDPQRVAAPWLESPMVVPEQIPNWTSRPH</sequence>
<keyword evidence="2" id="KW-1185">Reference proteome</keyword>
<dbReference type="Proteomes" id="UP000193411">
    <property type="component" value="Unassembled WGS sequence"/>
</dbReference>
<comment type="caution">
    <text evidence="1">The sequence shown here is derived from an EMBL/GenBank/DDBJ whole genome shotgun (WGS) entry which is preliminary data.</text>
</comment>
<protein>
    <submittedName>
        <fullName evidence="1">Uncharacterized protein</fullName>
    </submittedName>
</protein>
<evidence type="ECO:0000313" key="2">
    <source>
        <dbReference type="Proteomes" id="UP000193411"/>
    </source>
</evidence>
<dbReference type="EMBL" id="MCFL01000039">
    <property type="protein sequence ID" value="ORZ33045.1"/>
    <property type="molecule type" value="Genomic_DNA"/>
</dbReference>
<name>A0A1Y2HES5_9FUNG</name>